<dbReference type="OrthoDB" id="653949at2"/>
<dbReference type="PROSITE" id="PS51724">
    <property type="entry name" value="SPOR"/>
    <property type="match status" value="1"/>
</dbReference>
<dbReference type="Pfam" id="PF18174">
    <property type="entry name" value="HU-CCDC81_bac_1"/>
    <property type="match status" value="1"/>
</dbReference>
<keyword evidence="2" id="KW-0472">Membrane</keyword>
<dbReference type="AlphaFoldDB" id="W8EXD0"/>
<proteinExistence type="predicted"/>
<feature type="region of interest" description="Disordered" evidence="1">
    <location>
        <begin position="242"/>
        <end position="268"/>
    </location>
</feature>
<dbReference type="Pfam" id="PF05036">
    <property type="entry name" value="SPOR"/>
    <property type="match status" value="1"/>
</dbReference>
<evidence type="ECO:0000313" key="5">
    <source>
        <dbReference type="Proteomes" id="UP000019423"/>
    </source>
</evidence>
<dbReference type="InterPro" id="IPR036680">
    <property type="entry name" value="SPOR-like_sf"/>
</dbReference>
<dbReference type="GO" id="GO:0042834">
    <property type="term" value="F:peptidoglycan binding"/>
    <property type="evidence" value="ECO:0007669"/>
    <property type="project" value="InterPro"/>
</dbReference>
<dbReference type="KEGG" id="hsw:Hsw_2159"/>
<protein>
    <recommendedName>
        <fullName evidence="3">SPOR domain-containing protein</fullName>
    </recommendedName>
</protein>
<dbReference type="PATRIC" id="fig|1227739.3.peg.2365"/>
<feature type="domain" description="SPOR" evidence="3">
    <location>
        <begin position="356"/>
        <end position="433"/>
    </location>
</feature>
<keyword evidence="2" id="KW-0812">Transmembrane</keyword>
<gene>
    <name evidence="4" type="ORF">Hsw_2159</name>
</gene>
<dbReference type="HOGENOM" id="CLU_632791_0_0_10"/>
<dbReference type="InterPro" id="IPR040495">
    <property type="entry name" value="HU-CCDC81_bac_1"/>
</dbReference>
<dbReference type="Gene3D" id="3.30.70.1070">
    <property type="entry name" value="Sporulation related repeat"/>
    <property type="match status" value="1"/>
</dbReference>
<dbReference type="InterPro" id="IPR007730">
    <property type="entry name" value="SPOR-like_dom"/>
</dbReference>
<evidence type="ECO:0000256" key="2">
    <source>
        <dbReference type="SAM" id="Phobius"/>
    </source>
</evidence>
<keyword evidence="5" id="KW-1185">Reference proteome</keyword>
<dbReference type="SUPFAM" id="SSF110997">
    <property type="entry name" value="Sporulation related repeat"/>
    <property type="match status" value="1"/>
</dbReference>
<evidence type="ECO:0000313" key="4">
    <source>
        <dbReference type="EMBL" id="AHJ97754.1"/>
    </source>
</evidence>
<dbReference type="Proteomes" id="UP000019423">
    <property type="component" value="Chromosome"/>
</dbReference>
<dbReference type="InterPro" id="IPR041268">
    <property type="entry name" value="HU-CCDC81_bac_2"/>
</dbReference>
<accession>W8EXD0</accession>
<dbReference type="eggNOG" id="COG3087">
    <property type="taxonomic scope" value="Bacteria"/>
</dbReference>
<keyword evidence="2" id="KW-1133">Transmembrane helix</keyword>
<dbReference type="STRING" id="1227739.Hsw_2159"/>
<feature type="compositionally biased region" description="Low complexity" evidence="1">
    <location>
        <begin position="252"/>
        <end position="262"/>
    </location>
</feature>
<evidence type="ECO:0000256" key="1">
    <source>
        <dbReference type="SAM" id="MobiDB-lite"/>
    </source>
</evidence>
<reference evidence="4 5" key="1">
    <citation type="submission" date="2014-01" db="EMBL/GenBank/DDBJ databases">
        <title>Complete genome sequence of ionizing-radiation resistance bacterium Hymenobacter swuensis DY53.</title>
        <authorList>
            <person name="Jung J.-H."/>
            <person name="Jeong S.-W."/>
            <person name="Joe M.-H."/>
            <person name="Cho y.-j."/>
            <person name="Kim M.-K."/>
            <person name="Lim S.-Y."/>
        </authorList>
    </citation>
    <scope>NUCLEOTIDE SEQUENCE [LARGE SCALE GENOMIC DNA]</scope>
    <source>
        <strain evidence="4 5">DY53</strain>
    </source>
</reference>
<dbReference type="EMBL" id="CP007145">
    <property type="protein sequence ID" value="AHJ97754.1"/>
    <property type="molecule type" value="Genomic_DNA"/>
</dbReference>
<dbReference type="Pfam" id="PF18175">
    <property type="entry name" value="HU-CCDC81_bac_2"/>
    <property type="match status" value="1"/>
</dbReference>
<evidence type="ECO:0000259" key="3">
    <source>
        <dbReference type="PROSITE" id="PS51724"/>
    </source>
</evidence>
<sequence length="433" mass="45818">MTGVFVSSAQRFLLTSTRNRMLSDHIRTLLRDHDCIIIPDFGGLIAEYAPARIHPVRHTLTPPAKRVAFNQSLTRNDGLLVDALSAKLNLSTAQARQLVREAVLRMEQELETGMRTELSGVGTFRRTPGRGLEFEYTGGQNLLSASFGLPELVSRPVRATDALLARERPTAAPLLAASRSNRATRAFRTVGSVVIAGLVLSANYFFADIFGYLPEQLRLPVAAVAPAAAPVAQPVLRQQAALGNPGSESELAAAPAPDMTPAAPAPETPAPVTAPVAVATAPATKPVVVSRPAVKATVVAKPAATSVVSVAKPAGAVPVVQTAKAKAAAKPATKAPGWEKAAAANATNVAESATIKSRTGRYFIVAGSYTSLANAEKGRQALLRLGHQPRVILPAFGSRQYMLSVADFPDRASADRQANLLRKRLGDLWIKNY</sequence>
<organism evidence="4 5">
    <name type="scientific">Hymenobacter swuensis DY53</name>
    <dbReference type="NCBI Taxonomy" id="1227739"/>
    <lineage>
        <taxon>Bacteria</taxon>
        <taxon>Pseudomonadati</taxon>
        <taxon>Bacteroidota</taxon>
        <taxon>Cytophagia</taxon>
        <taxon>Cytophagales</taxon>
        <taxon>Hymenobacteraceae</taxon>
        <taxon>Hymenobacter</taxon>
    </lineage>
</organism>
<name>W8EXD0_9BACT</name>
<feature type="transmembrane region" description="Helical" evidence="2">
    <location>
        <begin position="186"/>
        <end position="206"/>
    </location>
</feature>